<evidence type="ECO:0000313" key="7">
    <source>
        <dbReference type="Proteomes" id="UP000184291"/>
    </source>
</evidence>
<dbReference type="Proteomes" id="UP000184291">
    <property type="component" value="Unassembled WGS sequence"/>
</dbReference>
<dbReference type="PANTHER" id="PTHR30532:SF24">
    <property type="entry name" value="FERRIC ENTEROBACTIN-BINDING PERIPLASMIC PROTEIN FEPB"/>
    <property type="match status" value="1"/>
</dbReference>
<keyword evidence="4" id="KW-0732">Signal</keyword>
<comment type="subcellular location">
    <subcellularLocation>
        <location evidence="1">Cell envelope</location>
    </subcellularLocation>
</comment>
<organism evidence="6 7">
    <name type="scientific">Actinomyces glycerinitolerans</name>
    <dbReference type="NCBI Taxonomy" id="1892869"/>
    <lineage>
        <taxon>Bacteria</taxon>
        <taxon>Bacillati</taxon>
        <taxon>Actinomycetota</taxon>
        <taxon>Actinomycetes</taxon>
        <taxon>Actinomycetales</taxon>
        <taxon>Actinomycetaceae</taxon>
        <taxon>Actinomyces</taxon>
    </lineage>
</organism>
<dbReference type="EMBL" id="FQTT01000015">
    <property type="protein sequence ID" value="SHE26703.1"/>
    <property type="molecule type" value="Genomic_DNA"/>
</dbReference>
<protein>
    <recommendedName>
        <fullName evidence="5">Fe/B12 periplasmic-binding domain-containing protein</fullName>
    </recommendedName>
</protein>
<name>A0A1M4S3B0_9ACTO</name>
<dbReference type="InterPro" id="IPR051313">
    <property type="entry name" value="Bact_iron-sidero_bind"/>
</dbReference>
<reference evidence="7" key="1">
    <citation type="submission" date="2016-09" db="EMBL/GenBank/DDBJ databases">
        <authorList>
            <person name="Strepis N."/>
        </authorList>
    </citation>
    <scope>NUCLEOTIDE SEQUENCE [LARGE SCALE GENOMIC DNA]</scope>
</reference>
<evidence type="ECO:0000313" key="6">
    <source>
        <dbReference type="EMBL" id="SHE26703.1"/>
    </source>
</evidence>
<feature type="domain" description="Fe/B12 periplasmic-binding" evidence="5">
    <location>
        <begin position="118"/>
        <end position="400"/>
    </location>
</feature>
<dbReference type="GO" id="GO:0030288">
    <property type="term" value="C:outer membrane-bounded periplasmic space"/>
    <property type="evidence" value="ECO:0007669"/>
    <property type="project" value="TreeGrafter"/>
</dbReference>
<dbReference type="CDD" id="cd01146">
    <property type="entry name" value="FhuD"/>
    <property type="match status" value="1"/>
</dbReference>
<proteinExistence type="inferred from homology"/>
<accession>A0A1M4S3B0</accession>
<comment type="similarity">
    <text evidence="2">Belongs to the bacterial solute-binding protein 8 family.</text>
</comment>
<dbReference type="Pfam" id="PF01497">
    <property type="entry name" value="Peripla_BP_2"/>
    <property type="match status" value="1"/>
</dbReference>
<evidence type="ECO:0000259" key="5">
    <source>
        <dbReference type="PROSITE" id="PS50983"/>
    </source>
</evidence>
<keyword evidence="7" id="KW-1185">Reference proteome</keyword>
<dbReference type="STRING" id="1892869.ACGLYG10_2957"/>
<keyword evidence="3" id="KW-0813">Transport</keyword>
<evidence type="ECO:0000256" key="1">
    <source>
        <dbReference type="ARBA" id="ARBA00004196"/>
    </source>
</evidence>
<dbReference type="GO" id="GO:1901678">
    <property type="term" value="P:iron coordination entity transport"/>
    <property type="evidence" value="ECO:0007669"/>
    <property type="project" value="UniProtKB-ARBA"/>
</dbReference>
<dbReference type="Gene3D" id="3.40.50.1980">
    <property type="entry name" value="Nitrogenase molybdenum iron protein domain"/>
    <property type="match status" value="2"/>
</dbReference>
<sequence>MGGSHSRRRRVACSDRRDPKCAIALTRLYEDSLTSTNVLVVHSPATESETSVTVSRKSFLLGGLAVPAAAILAACGSDSSGGTSASTASAGVAAQTTAEEITVEHAFGTTTIPAGASRFTAVAWGNHDVALALDVMPTGLSAQTWGVEDDSGMLEWTKQKVDELVAAGAAQPVLFDDTDGYDYEAIAATAPDVILAAYSGLSQEDYDTLSQIAPTVAYPGVPWGTKWREMIRLDSQAMGLGEQGDALITDLEQQIADAVGQYPQIAGKSAAFFYMSESDTSTIGFYTTADPRTAFMTDLGMTIPASVQTVSDADPETFYSDVSSENADQVADVDVMIMYGEESDLATLQADALVGTIPAIKNGAVAFVGNGTPLSASTNPGPLSIPWGIEEYVALIAAAADKADAA</sequence>
<dbReference type="PROSITE" id="PS50983">
    <property type="entry name" value="FE_B12_PBP"/>
    <property type="match status" value="1"/>
</dbReference>
<evidence type="ECO:0000256" key="4">
    <source>
        <dbReference type="ARBA" id="ARBA00022729"/>
    </source>
</evidence>
<dbReference type="PANTHER" id="PTHR30532">
    <property type="entry name" value="IRON III DICITRATE-BINDING PERIPLASMIC PROTEIN"/>
    <property type="match status" value="1"/>
</dbReference>
<dbReference type="SUPFAM" id="SSF53807">
    <property type="entry name" value="Helical backbone' metal receptor"/>
    <property type="match status" value="1"/>
</dbReference>
<evidence type="ECO:0000256" key="2">
    <source>
        <dbReference type="ARBA" id="ARBA00008814"/>
    </source>
</evidence>
<evidence type="ECO:0000256" key="3">
    <source>
        <dbReference type="ARBA" id="ARBA00022448"/>
    </source>
</evidence>
<dbReference type="AlphaFoldDB" id="A0A1M4S3B0"/>
<gene>
    <name evidence="6" type="ORF">ACGLYG10_2957</name>
</gene>
<dbReference type="InterPro" id="IPR002491">
    <property type="entry name" value="ABC_transptr_periplasmic_BD"/>
</dbReference>